<reference evidence="1" key="1">
    <citation type="submission" date="2019-09" db="EMBL/GenBank/DDBJ databases">
        <authorList>
            <person name="Rodrigo-Torres L."/>
            <person name="Arahal R. D."/>
            <person name="Lucena T."/>
        </authorList>
    </citation>
    <scope>NUCLEOTIDE SEQUENCE</scope>
    <source>
        <strain evidence="1">ISS653</strain>
    </source>
</reference>
<dbReference type="EMBL" id="CABVMM010000002">
    <property type="protein sequence ID" value="VVU99513.1"/>
    <property type="molecule type" value="Genomic_DNA"/>
</dbReference>
<comment type="caution">
    <text evidence="1">The sequence shown here is derived from an EMBL/GenBank/DDBJ whole genome shotgun (WGS) entry which is preliminary data.</text>
</comment>
<organism evidence="1 2">
    <name type="scientific">Mesonia oceanica</name>
    <dbReference type="NCBI Taxonomy" id="2687242"/>
    <lineage>
        <taxon>Bacteria</taxon>
        <taxon>Pseudomonadati</taxon>
        <taxon>Bacteroidota</taxon>
        <taxon>Flavobacteriia</taxon>
        <taxon>Flavobacteriales</taxon>
        <taxon>Flavobacteriaceae</taxon>
        <taxon>Mesonia</taxon>
    </lineage>
</organism>
<evidence type="ECO:0000313" key="2">
    <source>
        <dbReference type="Proteomes" id="UP000356253"/>
    </source>
</evidence>
<name>A0AC61Y5C7_9FLAO</name>
<gene>
    <name evidence="1" type="ORF">FVB9532_00767</name>
</gene>
<keyword evidence="2" id="KW-1185">Reference proteome</keyword>
<dbReference type="Proteomes" id="UP000356253">
    <property type="component" value="Unassembled WGS sequence"/>
</dbReference>
<protein>
    <submittedName>
        <fullName evidence="1">Uncharacterized protein</fullName>
    </submittedName>
</protein>
<proteinExistence type="predicted"/>
<evidence type="ECO:0000313" key="1">
    <source>
        <dbReference type="EMBL" id="VVU99513.1"/>
    </source>
</evidence>
<accession>A0AC61Y5C7</accession>
<sequence length="140" mass="16450">MIVKEKDPYWHRYFKWPSNYFPFNLPACHLSKEQKSLSNKNIGKITWVMDTNLELECWLVSENRDILFKLLPVKSENKSSFVLEHELNEDELVGKIGITFIWAYYIPCPSYISKHPMGIIQLKGSELKGKNTKITIIDTR</sequence>